<evidence type="ECO:0000313" key="2">
    <source>
        <dbReference type="Proteomes" id="UP001165064"/>
    </source>
</evidence>
<reference evidence="1" key="1">
    <citation type="submission" date="2023-04" db="EMBL/GenBank/DDBJ databases">
        <title>Ambrosiozyma monospora NBRC 10751.</title>
        <authorList>
            <person name="Ichikawa N."/>
            <person name="Sato H."/>
            <person name="Tonouchi N."/>
        </authorList>
    </citation>
    <scope>NUCLEOTIDE SEQUENCE</scope>
    <source>
        <strain evidence="1">NBRC 10751</strain>
    </source>
</reference>
<protein>
    <submittedName>
        <fullName evidence="1">Unnamed protein product</fullName>
    </submittedName>
</protein>
<dbReference type="Proteomes" id="UP001165064">
    <property type="component" value="Unassembled WGS sequence"/>
</dbReference>
<accession>A0ACB5T7X8</accession>
<sequence>MKLEMLQLMLKHDVDLRPVLGDVFGVIYRYEFVEKFLGENNGADKGKSEKSKPVGETVGEITLQQFKTRLIEVGIISEKFNTDSTYDSLIFNTMLNQQLQHPSHLPQDSSEPKQQIISLIDKNQSVINVRSLSILVDYFIKQKEPWNAIASWNYILKLLRSRGVLVRPKSVLFREQITVPLFSNYEIWFEVIVNGSTNDERQERLETFQKLMKFLYHNTFIFIPNTTQKINLIQPSMLKDLQKFYKSHSKIKLKGNQNDWLYDGLTKEDISFRKNVMDISWPRDDKFAKKAMVLGFRA</sequence>
<organism evidence="1 2">
    <name type="scientific">Ambrosiozyma monospora</name>
    <name type="common">Yeast</name>
    <name type="synonym">Endomycopsis monosporus</name>
    <dbReference type="NCBI Taxonomy" id="43982"/>
    <lineage>
        <taxon>Eukaryota</taxon>
        <taxon>Fungi</taxon>
        <taxon>Dikarya</taxon>
        <taxon>Ascomycota</taxon>
        <taxon>Saccharomycotina</taxon>
        <taxon>Pichiomycetes</taxon>
        <taxon>Pichiales</taxon>
        <taxon>Pichiaceae</taxon>
        <taxon>Ambrosiozyma</taxon>
    </lineage>
</organism>
<evidence type="ECO:0000313" key="1">
    <source>
        <dbReference type="EMBL" id="GME82956.1"/>
    </source>
</evidence>
<proteinExistence type="predicted"/>
<keyword evidence="2" id="KW-1185">Reference proteome</keyword>
<comment type="caution">
    <text evidence="1">The sequence shown here is derived from an EMBL/GenBank/DDBJ whole genome shotgun (WGS) entry which is preliminary data.</text>
</comment>
<dbReference type="EMBL" id="BSXS01004419">
    <property type="protein sequence ID" value="GME82956.1"/>
    <property type="molecule type" value="Genomic_DNA"/>
</dbReference>
<name>A0ACB5T7X8_AMBMO</name>
<gene>
    <name evidence="1" type="ORF">Amon02_000586000</name>
</gene>